<organism evidence="1">
    <name type="scientific">Rhizophora mucronata</name>
    <name type="common">Asiatic mangrove</name>
    <dbReference type="NCBI Taxonomy" id="61149"/>
    <lineage>
        <taxon>Eukaryota</taxon>
        <taxon>Viridiplantae</taxon>
        <taxon>Streptophyta</taxon>
        <taxon>Embryophyta</taxon>
        <taxon>Tracheophyta</taxon>
        <taxon>Spermatophyta</taxon>
        <taxon>Magnoliopsida</taxon>
        <taxon>eudicotyledons</taxon>
        <taxon>Gunneridae</taxon>
        <taxon>Pentapetalae</taxon>
        <taxon>rosids</taxon>
        <taxon>fabids</taxon>
        <taxon>Malpighiales</taxon>
        <taxon>Rhizophoraceae</taxon>
        <taxon>Rhizophora</taxon>
    </lineage>
</organism>
<dbReference type="EMBL" id="GGEC01007852">
    <property type="protein sequence ID" value="MBW88335.1"/>
    <property type="molecule type" value="Transcribed_RNA"/>
</dbReference>
<protein>
    <submittedName>
        <fullName evidence="1">Uncharacterized protein</fullName>
    </submittedName>
</protein>
<sequence length="29" mass="3466">MLKPTQKETQKHPALQYYNKTIKMKKMSA</sequence>
<reference evidence="1" key="1">
    <citation type="submission" date="2018-02" db="EMBL/GenBank/DDBJ databases">
        <title>Rhizophora mucronata_Transcriptome.</title>
        <authorList>
            <person name="Meera S.P."/>
            <person name="Sreeshan A."/>
            <person name="Augustine A."/>
        </authorList>
    </citation>
    <scope>NUCLEOTIDE SEQUENCE</scope>
    <source>
        <tissue evidence="1">Leaf</tissue>
    </source>
</reference>
<name>A0A2P2J4G2_RHIMU</name>
<evidence type="ECO:0000313" key="1">
    <source>
        <dbReference type="EMBL" id="MBW88335.1"/>
    </source>
</evidence>
<proteinExistence type="predicted"/>
<accession>A0A2P2J4G2</accession>
<dbReference type="AlphaFoldDB" id="A0A2P2J4G2"/>